<dbReference type="InterPro" id="IPR018303">
    <property type="entry name" value="ATPase_P-typ_P_site"/>
</dbReference>
<evidence type="ECO:0000256" key="8">
    <source>
        <dbReference type="ARBA" id="ARBA00022989"/>
    </source>
</evidence>
<dbReference type="InterPro" id="IPR023299">
    <property type="entry name" value="ATPase_P-typ_cyto_dom_N"/>
</dbReference>
<dbReference type="InterPro" id="IPR001757">
    <property type="entry name" value="P_typ_ATPase"/>
</dbReference>
<proteinExistence type="predicted"/>
<name>A0ABU1F1M1_9STAP</name>
<keyword evidence="3" id="KW-0813">Transport</keyword>
<dbReference type="InterPro" id="IPR023298">
    <property type="entry name" value="ATPase_P-typ_TM_dom_sf"/>
</dbReference>
<dbReference type="Gene3D" id="1.20.1110.10">
    <property type="entry name" value="Calcium-transporting ATPase, transmembrane domain"/>
    <property type="match status" value="1"/>
</dbReference>
<protein>
    <recommendedName>
        <fullName evidence="2">P-type Cu(+) transporter</fullName>
        <ecNumber evidence="2">7.2.2.8</ecNumber>
    </recommendedName>
</protein>
<feature type="non-terminal residue" evidence="14">
    <location>
        <position position="1"/>
    </location>
</feature>
<evidence type="ECO:0000256" key="10">
    <source>
        <dbReference type="ARBA" id="ARBA00023065"/>
    </source>
</evidence>
<comment type="catalytic activity">
    <reaction evidence="12">
        <text>Cu(+)(in) + ATP + H2O = Cu(+)(out) + ADP + phosphate + H(+)</text>
        <dbReference type="Rhea" id="RHEA:25792"/>
        <dbReference type="ChEBI" id="CHEBI:15377"/>
        <dbReference type="ChEBI" id="CHEBI:15378"/>
        <dbReference type="ChEBI" id="CHEBI:30616"/>
        <dbReference type="ChEBI" id="CHEBI:43474"/>
        <dbReference type="ChEBI" id="CHEBI:49552"/>
        <dbReference type="ChEBI" id="CHEBI:456216"/>
        <dbReference type="EC" id="7.2.2.8"/>
    </reaction>
</comment>
<dbReference type="RefSeq" id="WP_309552551.1">
    <property type="nucleotide sequence ID" value="NZ_JAVJGV010000296.1"/>
</dbReference>
<evidence type="ECO:0000256" key="11">
    <source>
        <dbReference type="ARBA" id="ARBA00023136"/>
    </source>
</evidence>
<dbReference type="SUPFAM" id="SSF81665">
    <property type="entry name" value="Calcium ATPase, transmembrane domain M"/>
    <property type="match status" value="1"/>
</dbReference>
<evidence type="ECO:0000313" key="15">
    <source>
        <dbReference type="Proteomes" id="UP001255050"/>
    </source>
</evidence>
<dbReference type="Gene3D" id="3.40.1110.10">
    <property type="entry name" value="Calcium-transporting ATPase, cytoplasmic domain N"/>
    <property type="match status" value="1"/>
</dbReference>
<keyword evidence="10" id="KW-0406">Ion transport</keyword>
<dbReference type="PROSITE" id="PS00154">
    <property type="entry name" value="ATPASE_E1_E2"/>
    <property type="match status" value="1"/>
</dbReference>
<evidence type="ECO:0000256" key="3">
    <source>
        <dbReference type="ARBA" id="ARBA00022448"/>
    </source>
</evidence>
<comment type="caution">
    <text evidence="14">The sequence shown here is derived from an EMBL/GenBank/DDBJ whole genome shotgun (WGS) entry which is preliminary data.</text>
</comment>
<evidence type="ECO:0000256" key="2">
    <source>
        <dbReference type="ARBA" id="ARBA00012517"/>
    </source>
</evidence>
<feature type="transmembrane region" description="Helical" evidence="13">
    <location>
        <begin position="75"/>
        <end position="94"/>
    </location>
</feature>
<keyword evidence="5 13" id="KW-0812">Transmembrane</keyword>
<keyword evidence="4" id="KW-0597">Phosphoprotein</keyword>
<evidence type="ECO:0000256" key="6">
    <source>
        <dbReference type="ARBA" id="ARBA00022796"/>
    </source>
</evidence>
<gene>
    <name evidence="14" type="ORF">RCO12_12850</name>
</gene>
<comment type="subcellular location">
    <subcellularLocation>
        <location evidence="1">Membrane</location>
    </subcellularLocation>
</comment>
<keyword evidence="11 13" id="KW-0472">Membrane</keyword>
<dbReference type="NCBIfam" id="TIGR01494">
    <property type="entry name" value="ATPase_P-type"/>
    <property type="match status" value="1"/>
</dbReference>
<dbReference type="EMBL" id="JAVJGV010000296">
    <property type="protein sequence ID" value="MDR5604276.1"/>
    <property type="molecule type" value="Genomic_DNA"/>
</dbReference>
<evidence type="ECO:0000256" key="9">
    <source>
        <dbReference type="ARBA" id="ARBA00023008"/>
    </source>
</evidence>
<dbReference type="SUPFAM" id="SSF81660">
    <property type="entry name" value="Metal cation-transporting ATPase, ATP-binding domain N"/>
    <property type="match status" value="1"/>
</dbReference>
<reference evidence="14 15" key="1">
    <citation type="submission" date="2023-08" db="EMBL/GenBank/DDBJ databases">
        <title>Whole genome sequencing of Staphylococcus coagulans NN-2474.</title>
        <authorList>
            <person name="Kropotov V.S."/>
            <person name="Boriskina E.V."/>
            <person name="Gordinskaya N.A."/>
            <person name="Shkurkina I.S."/>
            <person name="Kryazhev D.V."/>
            <person name="Alekseeva A.E."/>
            <person name="Makhova M.A."/>
        </authorList>
    </citation>
    <scope>NUCLEOTIDE SEQUENCE [LARGE SCALE GENOMIC DNA]</scope>
    <source>
        <strain evidence="14 15">NN-2474</strain>
    </source>
</reference>
<feature type="non-terminal residue" evidence="14">
    <location>
        <position position="212"/>
    </location>
</feature>
<keyword evidence="15" id="KW-1185">Reference proteome</keyword>
<accession>A0ABU1F1M1</accession>
<dbReference type="PANTHER" id="PTHR43520:SF8">
    <property type="entry name" value="P-TYPE CU(+) TRANSPORTER"/>
    <property type="match status" value="1"/>
</dbReference>
<evidence type="ECO:0000256" key="4">
    <source>
        <dbReference type="ARBA" id="ARBA00022553"/>
    </source>
</evidence>
<dbReference type="PANTHER" id="PTHR43520">
    <property type="entry name" value="ATP7, ISOFORM B"/>
    <property type="match status" value="1"/>
</dbReference>
<dbReference type="Proteomes" id="UP001255050">
    <property type="component" value="Unassembled WGS sequence"/>
</dbReference>
<evidence type="ECO:0000256" key="7">
    <source>
        <dbReference type="ARBA" id="ARBA00022967"/>
    </source>
</evidence>
<organism evidence="14 15">
    <name type="scientific">Staphylococcus coagulans</name>
    <dbReference type="NCBI Taxonomy" id="74706"/>
    <lineage>
        <taxon>Bacteria</taxon>
        <taxon>Bacillati</taxon>
        <taxon>Bacillota</taxon>
        <taxon>Bacilli</taxon>
        <taxon>Bacillales</taxon>
        <taxon>Staphylococcaceae</taxon>
        <taxon>Staphylococcus</taxon>
    </lineage>
</organism>
<sequence>NKNGTITMTATKVGGDTALANIIKVVEEAQSSKAPIQRLADIISGYFVPIVVGIALLIFIVWITLVTPGTFEPALVASISVLVIACPCALGLATPTSIMVGTGRAAENGILFKGGEFVERTHQIDTIVLDKTGTITNGRPVVTDYHGDNQTLQLLATAEKDSEHPLAEAIVNYAKEKQLTLTETTTFKAVPGHGIEATIDHHHILVGNRKLM</sequence>
<feature type="transmembrane region" description="Helical" evidence="13">
    <location>
        <begin position="43"/>
        <end position="63"/>
    </location>
</feature>
<evidence type="ECO:0000313" key="14">
    <source>
        <dbReference type="EMBL" id="MDR5604276.1"/>
    </source>
</evidence>
<evidence type="ECO:0000256" key="12">
    <source>
        <dbReference type="ARBA" id="ARBA00049289"/>
    </source>
</evidence>
<keyword evidence="8 13" id="KW-1133">Transmembrane helix</keyword>
<dbReference type="EC" id="7.2.2.8" evidence="2"/>
<keyword evidence="7" id="KW-1278">Translocase</keyword>
<dbReference type="Pfam" id="PF00702">
    <property type="entry name" value="Hydrolase"/>
    <property type="match status" value="1"/>
</dbReference>
<evidence type="ECO:0000256" key="5">
    <source>
        <dbReference type="ARBA" id="ARBA00022692"/>
    </source>
</evidence>
<keyword evidence="9" id="KW-0186">Copper</keyword>
<evidence type="ECO:0000256" key="1">
    <source>
        <dbReference type="ARBA" id="ARBA00004370"/>
    </source>
</evidence>
<evidence type="ECO:0000256" key="13">
    <source>
        <dbReference type="SAM" id="Phobius"/>
    </source>
</evidence>
<keyword evidence="6" id="KW-0187">Copper transport</keyword>